<accession>A0A2H0TZ50</accession>
<reference evidence="2" key="1">
    <citation type="submission" date="2017-09" db="EMBL/GenBank/DDBJ databases">
        <title>Depth-based differentiation of microbial function through sediment-hosted aquifers and enrichment of novel symbionts in the deep terrestrial subsurface.</title>
        <authorList>
            <person name="Probst A.J."/>
            <person name="Ladd B."/>
            <person name="Jarett J.K."/>
            <person name="Geller-Mcgrath D.E."/>
            <person name="Sieber C.M.K."/>
            <person name="Emerson J.B."/>
            <person name="Anantharaman K."/>
            <person name="Thomas B.C."/>
            <person name="Malmstrom R."/>
            <person name="Stieglmeier M."/>
            <person name="Klingl A."/>
            <person name="Woyke T."/>
            <person name="Ryan C.M."/>
            <person name="Banfield J.F."/>
        </authorList>
    </citation>
    <scope>NUCLEOTIDE SEQUENCE [LARGE SCALE GENOMIC DNA]</scope>
</reference>
<organism evidence="1 2">
    <name type="scientific">Candidatus Magasanikbacteria bacterium CG10_big_fil_rev_8_21_14_0_10_36_16</name>
    <dbReference type="NCBI Taxonomy" id="1974645"/>
    <lineage>
        <taxon>Bacteria</taxon>
        <taxon>Candidatus Magasanikiibacteriota</taxon>
    </lineage>
</organism>
<dbReference type="Proteomes" id="UP000230852">
    <property type="component" value="Unassembled WGS sequence"/>
</dbReference>
<sequence>MISQIPEPYRQFLEKLLADKHKQGIPEKLKDDMMVDLYSRLLHHLLLSYLQVLPDESADAFEKMMDGEPDSTVTQKFLQDNIPNLDDVTDKSLQEFSNVYLGKS</sequence>
<name>A0A2H0TZ50_9BACT</name>
<evidence type="ECO:0000313" key="2">
    <source>
        <dbReference type="Proteomes" id="UP000230852"/>
    </source>
</evidence>
<dbReference type="AlphaFoldDB" id="A0A2H0TZ50"/>
<evidence type="ECO:0000313" key="1">
    <source>
        <dbReference type="EMBL" id="PIR78511.1"/>
    </source>
</evidence>
<protein>
    <submittedName>
        <fullName evidence="1">Uncharacterized protein</fullName>
    </submittedName>
</protein>
<proteinExistence type="predicted"/>
<comment type="caution">
    <text evidence="1">The sequence shown here is derived from an EMBL/GenBank/DDBJ whole genome shotgun (WGS) entry which is preliminary data.</text>
</comment>
<dbReference type="EMBL" id="PFBU01000022">
    <property type="protein sequence ID" value="PIR78511.1"/>
    <property type="molecule type" value="Genomic_DNA"/>
</dbReference>
<gene>
    <name evidence="1" type="ORF">COU28_01200</name>
</gene>